<dbReference type="Pfam" id="PF00154">
    <property type="entry name" value="RecA_N"/>
    <property type="match status" value="1"/>
</dbReference>
<dbReference type="Gene3D" id="3.40.50.300">
    <property type="entry name" value="P-loop containing nucleotide triphosphate hydrolases"/>
    <property type="match status" value="1"/>
</dbReference>
<protein>
    <recommendedName>
        <fullName evidence="2 10">Protein RecA</fullName>
    </recommendedName>
    <alternativeName>
        <fullName evidence="10 11">Recombinase A</fullName>
    </alternativeName>
</protein>
<dbReference type="HAMAP" id="MF_00268">
    <property type="entry name" value="RecA"/>
    <property type="match status" value="1"/>
</dbReference>
<dbReference type="GO" id="GO:0005524">
    <property type="term" value="F:ATP binding"/>
    <property type="evidence" value="ECO:0007669"/>
    <property type="project" value="UniProtKB-UniRule"/>
</dbReference>
<dbReference type="AlphaFoldDB" id="A0A084AA39"/>
<dbReference type="EMBL" id="AZSI01000058">
    <property type="protein sequence ID" value="KEY62168.1"/>
    <property type="molecule type" value="Genomic_DNA"/>
</dbReference>
<feature type="domain" description="RecA family profile 1" evidence="13">
    <location>
        <begin position="50"/>
        <end position="206"/>
    </location>
</feature>
<keyword evidence="6 10" id="KW-0238">DNA-binding</keyword>
<reference evidence="15 16" key="1">
    <citation type="submission" date="2014-06" db="EMBL/GenBank/DDBJ databases">
        <title>Draft genome sequence of the putrescine producing strain Lactococcus lactis subsp cremoris GE214.</title>
        <authorList>
            <person name="Ladero V."/>
            <person name="Linares D.M."/>
            <person name="del Rio B."/>
            <person name="Mayo B."/>
            <person name="Martin M.C."/>
            <person name="Fernandez M."/>
            <person name="Alvarez M.A."/>
        </authorList>
    </citation>
    <scope>NUCLEOTIDE SEQUENCE [LARGE SCALE GENOMIC DNA]</scope>
    <source>
        <strain evidence="15 16">GE214</strain>
    </source>
</reference>
<dbReference type="InterPro" id="IPR013765">
    <property type="entry name" value="DNA_recomb/repair_RecA"/>
</dbReference>
<evidence type="ECO:0000256" key="1">
    <source>
        <dbReference type="ARBA" id="ARBA00009391"/>
    </source>
</evidence>
<evidence type="ECO:0000256" key="2">
    <source>
        <dbReference type="ARBA" id="ARBA00015553"/>
    </source>
</evidence>
<comment type="similarity">
    <text evidence="1 10 12">Belongs to the RecA family.</text>
</comment>
<dbReference type="PRINTS" id="PR00142">
    <property type="entry name" value="RECA"/>
</dbReference>
<dbReference type="InterPro" id="IPR020584">
    <property type="entry name" value="DNA_recomb/repair_RecA_CS"/>
</dbReference>
<evidence type="ECO:0000256" key="12">
    <source>
        <dbReference type="RuleBase" id="RU004527"/>
    </source>
</evidence>
<dbReference type="GO" id="GO:0009432">
    <property type="term" value="P:SOS response"/>
    <property type="evidence" value="ECO:0007669"/>
    <property type="project" value="UniProtKB-UniRule"/>
</dbReference>
<proteinExistence type="inferred from homology"/>
<keyword evidence="7 10" id="KW-0233">DNA recombination</keyword>
<dbReference type="NCBIfam" id="TIGR02012">
    <property type="entry name" value="tigrfam_recA"/>
    <property type="match status" value="1"/>
</dbReference>
<accession>A0A084AA39</accession>
<evidence type="ECO:0000313" key="15">
    <source>
        <dbReference type="EMBL" id="KEY62168.1"/>
    </source>
</evidence>
<dbReference type="PANTHER" id="PTHR45900">
    <property type="entry name" value="RECA"/>
    <property type="match status" value="1"/>
</dbReference>
<evidence type="ECO:0000256" key="6">
    <source>
        <dbReference type="ARBA" id="ARBA00023125"/>
    </source>
</evidence>
<sequence length="341" mass="37170">MEQPQYNSYKVRKLDDPEEKKLAILKATQSIEKKFGSNTILNEEGKASQHVQALPSGILSLDCAIGIGGYPKGRLIELFGAESSGKTTVALQAVAETQKNGGYVAYIDAENSLDIEYAENLGVKSNSLIFAQPDTGEEAFYMINEFVRTGAFDLIVVDSVAALTPASEIDGVKMPGQQAKMMSEQLSQLVGKVNQTKTVIIFINQIRSTMSGLFLNKETTPGGSALKFYSSVRIEVKSGEKIKDGIDTIGKKTTLHTVKNKVSAPYKKPTVINIFGDGFSKEIDVVTTALQLGIVKKLGEWYSFNGQKLGRGIFGVKEYLSLRPSVFNALDNLTREALQFS</sequence>
<dbReference type="GO" id="GO:0006310">
    <property type="term" value="P:DNA recombination"/>
    <property type="evidence" value="ECO:0007669"/>
    <property type="project" value="UniProtKB-UniRule"/>
</dbReference>
<comment type="subcellular location">
    <subcellularLocation>
        <location evidence="10">Cytoplasm</location>
    </subcellularLocation>
</comment>
<evidence type="ECO:0000256" key="7">
    <source>
        <dbReference type="ARBA" id="ARBA00023172"/>
    </source>
</evidence>
<dbReference type="PROSITE" id="PS50163">
    <property type="entry name" value="RECA_3"/>
    <property type="match status" value="1"/>
</dbReference>
<keyword evidence="4 10" id="KW-0227">DNA damage</keyword>
<keyword evidence="9 10" id="KW-0742">SOS response</keyword>
<dbReference type="PROSITE" id="PS00321">
    <property type="entry name" value="RECA_1"/>
    <property type="match status" value="1"/>
</dbReference>
<evidence type="ECO:0000259" key="14">
    <source>
        <dbReference type="PROSITE" id="PS50163"/>
    </source>
</evidence>
<evidence type="ECO:0000259" key="13">
    <source>
        <dbReference type="PROSITE" id="PS50162"/>
    </source>
</evidence>
<keyword evidence="10" id="KW-0963">Cytoplasm</keyword>
<dbReference type="CDD" id="cd00983">
    <property type="entry name" value="RecA"/>
    <property type="match status" value="1"/>
</dbReference>
<dbReference type="RefSeq" id="WP_051804571.1">
    <property type="nucleotide sequence ID" value="NZ_AZSI01000058.1"/>
</dbReference>
<keyword evidence="3 10" id="KW-0547">Nucleotide-binding</keyword>
<dbReference type="InterPro" id="IPR020587">
    <property type="entry name" value="RecA_monomer-monomer_interface"/>
</dbReference>
<dbReference type="InterPro" id="IPR003593">
    <property type="entry name" value="AAA+_ATPase"/>
</dbReference>
<evidence type="ECO:0000313" key="16">
    <source>
        <dbReference type="Proteomes" id="UP000028401"/>
    </source>
</evidence>
<comment type="function">
    <text evidence="10">Can catalyze the hydrolysis of ATP in the presence of single-stranded DNA, the ATP-dependent uptake of single-stranded DNA by duplex DNA, and the ATP-dependent hybridization of homologous single-stranded DNAs. It interacts with LexA causing its activation and leading to its autocatalytic cleavage.</text>
</comment>
<organism evidence="15 16">
    <name type="scientific">Lactococcus cremoris subsp. cremoris GE214</name>
    <dbReference type="NCBI Taxonomy" id="1415168"/>
    <lineage>
        <taxon>Bacteria</taxon>
        <taxon>Bacillati</taxon>
        <taxon>Bacillota</taxon>
        <taxon>Bacilli</taxon>
        <taxon>Lactobacillales</taxon>
        <taxon>Streptococcaceae</taxon>
        <taxon>Lactococcus</taxon>
        <taxon>Lactococcus cremoris subsp. cremoris</taxon>
    </lineage>
</organism>
<dbReference type="GO" id="GO:0003684">
    <property type="term" value="F:damaged DNA binding"/>
    <property type="evidence" value="ECO:0007669"/>
    <property type="project" value="UniProtKB-UniRule"/>
</dbReference>
<name>A0A084AA39_LACLC</name>
<dbReference type="GO" id="GO:0005829">
    <property type="term" value="C:cytosol"/>
    <property type="evidence" value="ECO:0007669"/>
    <property type="project" value="TreeGrafter"/>
</dbReference>
<dbReference type="PANTHER" id="PTHR45900:SF1">
    <property type="entry name" value="MITOCHONDRIAL DNA REPAIR PROTEIN RECA HOMOLOG-RELATED"/>
    <property type="match status" value="1"/>
</dbReference>
<comment type="caution">
    <text evidence="15">The sequence shown here is derived from an EMBL/GenBank/DDBJ whole genome shotgun (WGS) entry which is preliminary data.</text>
</comment>
<dbReference type="InterPro" id="IPR049261">
    <property type="entry name" value="RecA-like_C"/>
</dbReference>
<feature type="domain" description="RecA family profile 2" evidence="14">
    <location>
        <begin position="211"/>
        <end position="284"/>
    </location>
</feature>
<dbReference type="SUPFAM" id="SSF52540">
    <property type="entry name" value="P-loop containing nucleoside triphosphate hydrolases"/>
    <property type="match status" value="1"/>
</dbReference>
<evidence type="ECO:0000256" key="8">
    <source>
        <dbReference type="ARBA" id="ARBA00023204"/>
    </source>
</evidence>
<dbReference type="Pfam" id="PF21096">
    <property type="entry name" value="RecA_C"/>
    <property type="match status" value="1"/>
</dbReference>
<feature type="binding site" evidence="10">
    <location>
        <begin position="80"/>
        <end position="87"/>
    </location>
    <ligand>
        <name>ATP</name>
        <dbReference type="ChEBI" id="CHEBI:30616"/>
    </ligand>
</feature>
<evidence type="ECO:0000256" key="4">
    <source>
        <dbReference type="ARBA" id="ARBA00022763"/>
    </source>
</evidence>
<dbReference type="SUPFAM" id="SSF54752">
    <property type="entry name" value="RecA protein, C-terminal domain"/>
    <property type="match status" value="1"/>
</dbReference>
<dbReference type="GO" id="GO:0003697">
    <property type="term" value="F:single-stranded DNA binding"/>
    <property type="evidence" value="ECO:0007669"/>
    <property type="project" value="UniProtKB-UniRule"/>
</dbReference>
<dbReference type="PATRIC" id="fig|1415168.3.peg.1764"/>
<keyword evidence="5 10" id="KW-0067">ATP-binding</keyword>
<gene>
    <name evidence="10" type="primary">recA</name>
    <name evidence="15" type="ORF">U725_01697</name>
</gene>
<dbReference type="InterPro" id="IPR049428">
    <property type="entry name" value="RecA-like_N"/>
</dbReference>
<evidence type="ECO:0000256" key="10">
    <source>
        <dbReference type="HAMAP-Rule" id="MF_00268"/>
    </source>
</evidence>
<dbReference type="SMART" id="SM00382">
    <property type="entry name" value="AAA"/>
    <property type="match status" value="1"/>
</dbReference>
<dbReference type="Proteomes" id="UP000028401">
    <property type="component" value="Unassembled WGS sequence"/>
</dbReference>
<evidence type="ECO:0000256" key="11">
    <source>
        <dbReference type="RuleBase" id="RU000526"/>
    </source>
</evidence>
<dbReference type="PROSITE" id="PS50162">
    <property type="entry name" value="RECA_2"/>
    <property type="match status" value="1"/>
</dbReference>
<dbReference type="InterPro" id="IPR027417">
    <property type="entry name" value="P-loop_NTPase"/>
</dbReference>
<keyword evidence="8 10" id="KW-0234">DNA repair</keyword>
<dbReference type="InterPro" id="IPR020588">
    <property type="entry name" value="RecA_ATP-bd"/>
</dbReference>
<dbReference type="GO" id="GO:0140664">
    <property type="term" value="F:ATP-dependent DNA damage sensor activity"/>
    <property type="evidence" value="ECO:0007669"/>
    <property type="project" value="InterPro"/>
</dbReference>
<evidence type="ECO:0000256" key="9">
    <source>
        <dbReference type="ARBA" id="ARBA00023236"/>
    </source>
</evidence>
<dbReference type="GO" id="GO:0006281">
    <property type="term" value="P:DNA repair"/>
    <property type="evidence" value="ECO:0007669"/>
    <property type="project" value="UniProtKB-UniRule"/>
</dbReference>
<evidence type="ECO:0000256" key="3">
    <source>
        <dbReference type="ARBA" id="ARBA00022741"/>
    </source>
</evidence>
<evidence type="ECO:0000256" key="5">
    <source>
        <dbReference type="ARBA" id="ARBA00022840"/>
    </source>
</evidence>
<dbReference type="InterPro" id="IPR023400">
    <property type="entry name" value="RecA_C_sf"/>
</dbReference>